<dbReference type="Pfam" id="PF10428">
    <property type="entry name" value="SOG2"/>
    <property type="match status" value="1"/>
</dbReference>
<organism evidence="5 6">
    <name type="scientific">Wickerhamiella sorbophila</name>
    <dbReference type="NCBI Taxonomy" id="45607"/>
    <lineage>
        <taxon>Eukaryota</taxon>
        <taxon>Fungi</taxon>
        <taxon>Dikarya</taxon>
        <taxon>Ascomycota</taxon>
        <taxon>Saccharomycotina</taxon>
        <taxon>Dipodascomycetes</taxon>
        <taxon>Dipodascales</taxon>
        <taxon>Trichomonascaceae</taxon>
        <taxon>Wickerhamiella</taxon>
    </lineage>
</organism>
<feature type="region of interest" description="Disordered" evidence="3">
    <location>
        <begin position="488"/>
        <end position="512"/>
    </location>
</feature>
<dbReference type="InterPro" id="IPR003591">
    <property type="entry name" value="Leu-rich_rpt_typical-subtyp"/>
</dbReference>
<dbReference type="Gene3D" id="3.80.10.10">
    <property type="entry name" value="Ribonuclease Inhibitor"/>
    <property type="match status" value="1"/>
</dbReference>
<dbReference type="InterPro" id="IPR019487">
    <property type="entry name" value="RAM_signalling_pathway_SOG2"/>
</dbReference>
<dbReference type="RefSeq" id="XP_024663703.1">
    <property type="nucleotide sequence ID" value="XM_024807935.1"/>
</dbReference>
<accession>A0A2T0FFL1</accession>
<dbReference type="AlphaFoldDB" id="A0A2T0FFL1"/>
<feature type="domain" description="Disease resistance R13L4/SHOC-2-like LRR" evidence="4">
    <location>
        <begin position="53"/>
        <end position="153"/>
    </location>
</feature>
<dbReference type="PANTHER" id="PTHR48051">
    <property type="match status" value="1"/>
</dbReference>
<evidence type="ECO:0000256" key="3">
    <source>
        <dbReference type="SAM" id="MobiDB-lite"/>
    </source>
</evidence>
<dbReference type="EMBL" id="NDIQ01000001">
    <property type="protein sequence ID" value="PRT53757.1"/>
    <property type="molecule type" value="Genomic_DNA"/>
</dbReference>
<dbReference type="PANTHER" id="PTHR48051:SF54">
    <property type="entry name" value="LEUCINE-RICH REPEAT-CONTAINING PROTEIN"/>
    <property type="match status" value="1"/>
</dbReference>
<dbReference type="GO" id="GO:0005737">
    <property type="term" value="C:cytoplasm"/>
    <property type="evidence" value="ECO:0007669"/>
    <property type="project" value="TreeGrafter"/>
</dbReference>
<dbReference type="SMART" id="SM00369">
    <property type="entry name" value="LRR_TYP"/>
    <property type="match status" value="3"/>
</dbReference>
<feature type="compositionally biased region" description="Polar residues" evidence="3">
    <location>
        <begin position="276"/>
        <end position="288"/>
    </location>
</feature>
<feature type="compositionally biased region" description="Polar residues" evidence="3">
    <location>
        <begin position="349"/>
        <end position="367"/>
    </location>
</feature>
<sequence length="726" mass="78443">MGGRFLELAYQQIRAQAEESAKSGELPDDISLQFQNLEMQNVPPELLEVLNHQVLKLSFNHNLLRTVPPLPNLTRLFYLDLSENRFSHVPLAICELRSLEILDLSQNFITRLPRELANLQSLKVLSLSQNELHYLPTTLTSLKALEYFEVDDNPLVFPREDILRLAQDQDDWLPALRQHLLENRDKIEKLEQSLAANEAVHEIREPPHLERSRSSSEGYLHNRNKRMGFVMQRNASGSVYMAGLHARGLSVDSVLIDGAGPAQASSFSLNERPADLNTQTTSSLTSHSDPGISPRGSPLIINPSAVAASDDEDKESPLSSSDTTGNRLFTLQEEEADAEPAEVVPKVPQKSQNRSRGNSAATTQSVAQVEPPVPPLVTPNIPGYQKLLASLNGFVDASNRLNIPGDPRFTSLVSVCQDSNKALEKALEQERDLAGTAHRAITGASDLVAYLNLPAVLNQVVHESSLGPVRSLILQLVHSFAELNNANSDLESPKLSSPGSSESGTELKSAQSSAGLAHADEQLYQQLEHAVKTLQGVVSLFNKAIAHSATVSVEVNGAGTASSSENAGLAAYVGELSSACIDCVAMTKQLKQSLDHRNSRGIPDRRAFWEDVNSFLKSIVTLLAAAKSAVVEIPLLADSGSEMSALARVAKEVPPLLEQSSYRLHLDAGARLERPRLPSNQSSAPSSGTPTVTTPFIAALGTAAQELLSPGLQTPGLQTPFEGGPS</sequence>
<feature type="compositionally biased region" description="Polar residues" evidence="3">
    <location>
        <begin position="317"/>
        <end position="329"/>
    </location>
</feature>
<reference evidence="5 6" key="1">
    <citation type="submission" date="2017-04" db="EMBL/GenBank/DDBJ databases">
        <title>Genome sequencing of [Candida] sorbophila.</title>
        <authorList>
            <person name="Ahn J.O."/>
        </authorList>
    </citation>
    <scope>NUCLEOTIDE SEQUENCE [LARGE SCALE GENOMIC DNA]</scope>
    <source>
        <strain evidence="5 6">DS02</strain>
    </source>
</reference>
<evidence type="ECO:0000259" key="4">
    <source>
        <dbReference type="Pfam" id="PF23598"/>
    </source>
</evidence>
<proteinExistence type="predicted"/>
<feature type="region of interest" description="Disordered" evidence="3">
    <location>
        <begin position="672"/>
        <end position="693"/>
    </location>
</feature>
<keyword evidence="6" id="KW-1185">Reference proteome</keyword>
<feature type="compositionally biased region" description="Polar residues" evidence="3">
    <location>
        <begin position="678"/>
        <end position="693"/>
    </location>
</feature>
<dbReference type="InterPro" id="IPR001611">
    <property type="entry name" value="Leu-rich_rpt"/>
</dbReference>
<keyword evidence="2" id="KW-0677">Repeat</keyword>
<evidence type="ECO:0000313" key="5">
    <source>
        <dbReference type="EMBL" id="PRT53757.1"/>
    </source>
</evidence>
<dbReference type="OrthoDB" id="1394818at2759"/>
<dbReference type="InterPro" id="IPR050216">
    <property type="entry name" value="LRR_domain-containing"/>
</dbReference>
<evidence type="ECO:0000256" key="2">
    <source>
        <dbReference type="ARBA" id="ARBA00022737"/>
    </source>
</evidence>
<evidence type="ECO:0000313" key="6">
    <source>
        <dbReference type="Proteomes" id="UP000238350"/>
    </source>
</evidence>
<comment type="caution">
    <text evidence="5">The sequence shown here is derived from an EMBL/GenBank/DDBJ whole genome shotgun (WGS) entry which is preliminary data.</text>
</comment>
<dbReference type="STRING" id="45607.A0A2T0FFL1"/>
<gene>
    <name evidence="5" type="ORF">B9G98_01377</name>
</gene>
<evidence type="ECO:0000256" key="1">
    <source>
        <dbReference type="ARBA" id="ARBA00022614"/>
    </source>
</evidence>
<dbReference type="GeneID" id="36515126"/>
<dbReference type="InterPro" id="IPR055414">
    <property type="entry name" value="LRR_R13L4/SHOC2-like"/>
</dbReference>
<protein>
    <submittedName>
        <fullName evidence="5">Leucine-rich repeat-containing protein sog2</fullName>
    </submittedName>
</protein>
<dbReference type="Pfam" id="PF23598">
    <property type="entry name" value="LRR_14"/>
    <property type="match status" value="1"/>
</dbReference>
<feature type="compositionally biased region" description="Low complexity" evidence="3">
    <location>
        <begin position="493"/>
        <end position="504"/>
    </location>
</feature>
<feature type="region of interest" description="Disordered" evidence="3">
    <location>
        <begin position="261"/>
        <end position="373"/>
    </location>
</feature>
<dbReference type="SUPFAM" id="SSF52058">
    <property type="entry name" value="L domain-like"/>
    <property type="match status" value="1"/>
</dbReference>
<keyword evidence="1" id="KW-0433">Leucine-rich repeat</keyword>
<name>A0A2T0FFL1_9ASCO</name>
<dbReference type="Proteomes" id="UP000238350">
    <property type="component" value="Unassembled WGS sequence"/>
</dbReference>
<dbReference type="PROSITE" id="PS51450">
    <property type="entry name" value="LRR"/>
    <property type="match status" value="1"/>
</dbReference>
<dbReference type="InterPro" id="IPR032675">
    <property type="entry name" value="LRR_dom_sf"/>
</dbReference>